<dbReference type="OrthoDB" id="527344at2759"/>
<dbReference type="InterPro" id="IPR047151">
    <property type="entry name" value="RNZ2-like"/>
</dbReference>
<evidence type="ECO:0000256" key="10">
    <source>
        <dbReference type="ARBA" id="ARBA00022833"/>
    </source>
</evidence>
<evidence type="ECO:0000256" key="5">
    <source>
        <dbReference type="ARBA" id="ARBA00022694"/>
    </source>
</evidence>
<reference evidence="11 12" key="1">
    <citation type="submission" date="2017-06" db="EMBL/GenBank/DDBJ databases">
        <title>Ant-infecting Ophiocordyceps genomes reveal a high diversity of potential behavioral manipulation genes and a possible major role for enterotoxins.</title>
        <authorList>
            <person name="De Bekker C."/>
            <person name="Evans H.C."/>
            <person name="Brachmann A."/>
            <person name="Hughes D.P."/>
        </authorList>
    </citation>
    <scope>NUCLEOTIDE SEQUENCE [LARGE SCALE GENOMIC DNA]</scope>
    <source>
        <strain evidence="11 12">1348a</strain>
    </source>
</reference>
<evidence type="ECO:0000256" key="6">
    <source>
        <dbReference type="ARBA" id="ARBA00022722"/>
    </source>
</evidence>
<dbReference type="GO" id="GO:0005739">
    <property type="term" value="C:mitochondrion"/>
    <property type="evidence" value="ECO:0007669"/>
    <property type="project" value="TreeGrafter"/>
</dbReference>
<comment type="catalytic activity">
    <reaction evidence="1">
        <text>Endonucleolytic cleavage of RNA, removing extra 3' nucleotides from tRNA precursor, generating 3' termini of tRNAs. A 3'-hydroxy group is left at the tRNA terminus and a 5'-phosphoryl group is left at the trailer molecule.</text>
        <dbReference type="EC" id="3.1.26.11"/>
    </reaction>
</comment>
<keyword evidence="5" id="KW-0819">tRNA processing</keyword>
<keyword evidence="9" id="KW-0378">Hydrolase</keyword>
<protein>
    <recommendedName>
        <fullName evidence="4">ribonuclease Z</fullName>
        <ecNumber evidence="4">3.1.26.11</ecNumber>
    </recommendedName>
</protein>
<keyword evidence="12" id="KW-1185">Reference proteome</keyword>
<evidence type="ECO:0000256" key="7">
    <source>
        <dbReference type="ARBA" id="ARBA00022723"/>
    </source>
</evidence>
<organism evidence="11 12">
    <name type="scientific">Ophiocordyceps australis</name>
    <dbReference type="NCBI Taxonomy" id="1399860"/>
    <lineage>
        <taxon>Eukaryota</taxon>
        <taxon>Fungi</taxon>
        <taxon>Dikarya</taxon>
        <taxon>Ascomycota</taxon>
        <taxon>Pezizomycotina</taxon>
        <taxon>Sordariomycetes</taxon>
        <taxon>Hypocreomycetidae</taxon>
        <taxon>Hypocreales</taxon>
        <taxon>Ophiocordycipitaceae</taxon>
        <taxon>Ophiocordyceps</taxon>
    </lineage>
</organism>
<dbReference type="Proteomes" id="UP000224854">
    <property type="component" value="Unassembled WGS sequence"/>
</dbReference>
<proteinExistence type="inferred from homology"/>
<name>A0A2C5YTH5_9HYPO</name>
<keyword evidence="7" id="KW-0479">Metal-binding</keyword>
<gene>
    <name evidence="11" type="ORF">CDD82_7204</name>
</gene>
<dbReference type="PANTHER" id="PTHR12553">
    <property type="entry name" value="ZINC PHOSPHODIESTERASE ELAC PROTEIN 2"/>
    <property type="match status" value="1"/>
</dbReference>
<evidence type="ECO:0000256" key="3">
    <source>
        <dbReference type="ARBA" id="ARBA00007823"/>
    </source>
</evidence>
<evidence type="ECO:0000256" key="1">
    <source>
        <dbReference type="ARBA" id="ARBA00000402"/>
    </source>
</evidence>
<comment type="similarity">
    <text evidence="3">Belongs to the RNase Z family.</text>
</comment>
<evidence type="ECO:0000256" key="2">
    <source>
        <dbReference type="ARBA" id="ARBA00001947"/>
    </source>
</evidence>
<dbReference type="SUPFAM" id="SSF56281">
    <property type="entry name" value="Metallo-hydrolase/oxidoreductase"/>
    <property type="match status" value="1"/>
</dbReference>
<dbReference type="EMBL" id="NJEU01000813">
    <property type="protein sequence ID" value="PHH70324.1"/>
    <property type="molecule type" value="Genomic_DNA"/>
</dbReference>
<dbReference type="AlphaFoldDB" id="A0A2C5YTH5"/>
<accession>A0A2C5YTH5</accession>
<dbReference type="GO" id="GO:1990180">
    <property type="term" value="P:mitochondrial tRNA 3'-end processing"/>
    <property type="evidence" value="ECO:0007669"/>
    <property type="project" value="TreeGrafter"/>
</dbReference>
<evidence type="ECO:0000313" key="12">
    <source>
        <dbReference type="Proteomes" id="UP000224854"/>
    </source>
</evidence>
<keyword evidence="8" id="KW-0255">Endonuclease</keyword>
<comment type="caution">
    <text evidence="11">The sequence shown here is derived from an EMBL/GenBank/DDBJ whole genome shotgun (WGS) entry which is preliminary data.</text>
</comment>
<dbReference type="GO" id="GO:0042781">
    <property type="term" value="F:3'-tRNA processing endoribonuclease activity"/>
    <property type="evidence" value="ECO:0007669"/>
    <property type="project" value="UniProtKB-EC"/>
</dbReference>
<evidence type="ECO:0000256" key="8">
    <source>
        <dbReference type="ARBA" id="ARBA00022759"/>
    </source>
</evidence>
<comment type="cofactor">
    <cofactor evidence="2">
        <name>Zn(2+)</name>
        <dbReference type="ChEBI" id="CHEBI:29105"/>
    </cofactor>
</comment>
<dbReference type="PANTHER" id="PTHR12553:SF49">
    <property type="entry name" value="ZINC PHOSPHODIESTERASE ELAC PROTEIN 2"/>
    <property type="match status" value="1"/>
</dbReference>
<evidence type="ECO:0000256" key="4">
    <source>
        <dbReference type="ARBA" id="ARBA00012477"/>
    </source>
</evidence>
<keyword evidence="6" id="KW-0540">Nuclease</keyword>
<dbReference type="EC" id="3.1.26.11" evidence="4"/>
<dbReference type="Gene3D" id="3.60.15.10">
    <property type="entry name" value="Ribonuclease Z/Hydroxyacylglutathione hydrolase-like"/>
    <property type="match status" value="1"/>
</dbReference>
<dbReference type="InterPro" id="IPR036866">
    <property type="entry name" value="RibonucZ/Hydroxyglut_hydro"/>
</dbReference>
<keyword evidence="10" id="KW-0862">Zinc</keyword>
<evidence type="ECO:0000256" key="9">
    <source>
        <dbReference type="ARBA" id="ARBA00022801"/>
    </source>
</evidence>
<dbReference type="GO" id="GO:0046872">
    <property type="term" value="F:metal ion binding"/>
    <property type="evidence" value="ECO:0007669"/>
    <property type="project" value="UniProtKB-KW"/>
</dbReference>
<evidence type="ECO:0000313" key="11">
    <source>
        <dbReference type="EMBL" id="PHH70324.1"/>
    </source>
</evidence>
<sequence>MAEALDVAARMRARRTLLTHFSQRYTKAASLQQHDLQPDSHVLLAFDMMRVVLGEYAEAACFVPVVQRLMEQMGD</sequence>